<dbReference type="InterPro" id="IPR016166">
    <property type="entry name" value="FAD-bd_PCMH"/>
</dbReference>
<keyword evidence="3" id="KW-0274">FAD</keyword>
<dbReference type="GO" id="GO:0016491">
    <property type="term" value="F:oxidoreductase activity"/>
    <property type="evidence" value="ECO:0007669"/>
    <property type="project" value="UniProtKB-KW"/>
</dbReference>
<evidence type="ECO:0000256" key="4">
    <source>
        <dbReference type="ARBA" id="ARBA00023002"/>
    </source>
</evidence>
<evidence type="ECO:0000256" key="2">
    <source>
        <dbReference type="ARBA" id="ARBA00022630"/>
    </source>
</evidence>
<dbReference type="GO" id="GO:0071949">
    <property type="term" value="F:FAD binding"/>
    <property type="evidence" value="ECO:0007669"/>
    <property type="project" value="InterPro"/>
</dbReference>
<dbReference type="PANTHER" id="PTHR42973">
    <property type="entry name" value="BINDING OXIDOREDUCTASE, PUTATIVE (AFU_ORTHOLOGUE AFUA_1G17690)-RELATED"/>
    <property type="match status" value="1"/>
</dbReference>
<evidence type="ECO:0000313" key="6">
    <source>
        <dbReference type="EMBL" id="KAJ5096605.1"/>
    </source>
</evidence>
<dbReference type="Proteomes" id="UP001149165">
    <property type="component" value="Unassembled WGS sequence"/>
</dbReference>
<comment type="caution">
    <text evidence="6">The sequence shown here is derived from an EMBL/GenBank/DDBJ whole genome shotgun (WGS) entry which is preliminary data.</text>
</comment>
<protein>
    <submittedName>
        <fullName evidence="6">Oxidoreductase FAD-binding protein</fullName>
    </submittedName>
</protein>
<comment type="similarity">
    <text evidence="1">Belongs to the oxygen-dependent FAD-linked oxidoreductase family.</text>
</comment>
<dbReference type="OrthoDB" id="2151789at2759"/>
<keyword evidence="2" id="KW-0285">Flavoprotein</keyword>
<keyword evidence="7" id="KW-1185">Reference proteome</keyword>
<dbReference type="PROSITE" id="PS51387">
    <property type="entry name" value="FAD_PCMH"/>
    <property type="match status" value="1"/>
</dbReference>
<name>A0A9W9FAE4_9EURO</name>
<reference evidence="6" key="1">
    <citation type="submission" date="2022-11" db="EMBL/GenBank/DDBJ databases">
        <authorList>
            <person name="Petersen C."/>
        </authorList>
    </citation>
    <scope>NUCLEOTIDE SEQUENCE</scope>
    <source>
        <strain evidence="6">IBT 30069</strain>
    </source>
</reference>
<dbReference type="EMBL" id="JAPQKH010000005">
    <property type="protein sequence ID" value="KAJ5096605.1"/>
    <property type="molecule type" value="Genomic_DNA"/>
</dbReference>
<dbReference type="Gene3D" id="3.30.465.10">
    <property type="match status" value="1"/>
</dbReference>
<dbReference type="InterPro" id="IPR006094">
    <property type="entry name" value="Oxid_FAD_bind_N"/>
</dbReference>
<dbReference type="AlphaFoldDB" id="A0A9W9FAE4"/>
<dbReference type="InterPro" id="IPR036318">
    <property type="entry name" value="FAD-bd_PCMH-like_sf"/>
</dbReference>
<dbReference type="SUPFAM" id="SSF56176">
    <property type="entry name" value="FAD-binding/transporter-associated domain-like"/>
    <property type="match status" value="1"/>
</dbReference>
<evidence type="ECO:0000256" key="3">
    <source>
        <dbReference type="ARBA" id="ARBA00022827"/>
    </source>
</evidence>
<reference evidence="6" key="2">
    <citation type="journal article" date="2023" name="IMA Fungus">
        <title>Comparative genomic study of the Penicillium genus elucidates a diverse pangenome and 15 lateral gene transfer events.</title>
        <authorList>
            <person name="Petersen C."/>
            <person name="Sorensen T."/>
            <person name="Nielsen M.R."/>
            <person name="Sondergaard T.E."/>
            <person name="Sorensen J.L."/>
            <person name="Fitzpatrick D.A."/>
            <person name="Frisvad J.C."/>
            <person name="Nielsen K.L."/>
        </authorList>
    </citation>
    <scope>NUCLEOTIDE SEQUENCE</scope>
    <source>
        <strain evidence="6">IBT 30069</strain>
    </source>
</reference>
<proteinExistence type="inferred from homology"/>
<dbReference type="InterPro" id="IPR050416">
    <property type="entry name" value="FAD-linked_Oxidoreductase"/>
</dbReference>
<evidence type="ECO:0000313" key="7">
    <source>
        <dbReference type="Proteomes" id="UP001149165"/>
    </source>
</evidence>
<evidence type="ECO:0000259" key="5">
    <source>
        <dbReference type="PROSITE" id="PS51387"/>
    </source>
</evidence>
<keyword evidence="4" id="KW-0560">Oxidoreductase</keyword>
<accession>A0A9W9FAE4</accession>
<organism evidence="6 7">
    <name type="scientific">Penicillium angulare</name>
    <dbReference type="NCBI Taxonomy" id="116970"/>
    <lineage>
        <taxon>Eukaryota</taxon>
        <taxon>Fungi</taxon>
        <taxon>Dikarya</taxon>
        <taxon>Ascomycota</taxon>
        <taxon>Pezizomycotina</taxon>
        <taxon>Eurotiomycetes</taxon>
        <taxon>Eurotiomycetidae</taxon>
        <taxon>Eurotiales</taxon>
        <taxon>Aspergillaceae</taxon>
        <taxon>Penicillium</taxon>
    </lineage>
</organism>
<dbReference type="Pfam" id="PF01565">
    <property type="entry name" value="FAD_binding_4"/>
    <property type="match status" value="1"/>
</dbReference>
<gene>
    <name evidence="6" type="ORF">N7456_007326</name>
</gene>
<feature type="domain" description="FAD-binding PCMH-type" evidence="5">
    <location>
        <begin position="50"/>
        <end position="232"/>
    </location>
</feature>
<dbReference type="PANTHER" id="PTHR42973:SF22">
    <property type="entry name" value="FAD-BINDING PCMH-TYPE DOMAIN-CONTAINING PROTEIN-RELATED"/>
    <property type="match status" value="1"/>
</dbReference>
<evidence type="ECO:0000256" key="1">
    <source>
        <dbReference type="ARBA" id="ARBA00005466"/>
    </source>
</evidence>
<sequence length="507" mass="55502">MDDILGSPTDSSLKESCQALLEKLGGDLVHFPDSTQYQASNKAYFANQLSELHPYCIVTPRTAQEVSTILTTVLPFFRTSDSLQPFQYCPIAIRSGGHFYVAGTSNVDNGITIDLRALNNIELHPDQNIISLGPAAKWGDVYSTLDPLHLAVAGGRAAQVAVGGLTLGGGISYFSPRYGWTCDSIIRAEIVLADGSVITVDEEHKPDILIALRGGGSNFGIVTRFYMRVYSQGLIFGGTVYHPIETIQEQLKAVSEISTEIFENGVPGGYDVNASLITSFGFAGGRGSAVVNSVVYTDTSSVKEGEEFMPEVYKSILQLPKRLSTLRVAPVHEITIEQGSFSPDGRRQLSVVTTHDTTVAMLQAAYNRWHNSLDSIRDVPGIVWSISLQPLPAIMYQGRKNAMGLSELETNKSLMIDLLSASWDNVEDDEKVEEAARALSVAIDDDARRLDAYHPFVYPNYAAKWQDPIASYGAEAVEKLRRVSREVDPEDVFRKIVPSGFKIPRSL</sequence>
<dbReference type="InterPro" id="IPR016169">
    <property type="entry name" value="FAD-bd_PCMH_sub2"/>
</dbReference>